<name>A0A6C0I6N5_9ZZZZ</name>
<dbReference type="EMBL" id="MN740118">
    <property type="protein sequence ID" value="QHT88469.1"/>
    <property type="molecule type" value="Genomic_DNA"/>
</dbReference>
<reference evidence="1" key="1">
    <citation type="journal article" date="2020" name="Nature">
        <title>Giant virus diversity and host interactions through global metagenomics.</title>
        <authorList>
            <person name="Schulz F."/>
            <person name="Roux S."/>
            <person name="Paez-Espino D."/>
            <person name="Jungbluth S."/>
            <person name="Walsh D.A."/>
            <person name="Denef V.J."/>
            <person name="McMahon K.D."/>
            <person name="Konstantinidis K.T."/>
            <person name="Eloe-Fadrosh E.A."/>
            <person name="Kyrpides N.C."/>
            <person name="Woyke T."/>
        </authorList>
    </citation>
    <scope>NUCLEOTIDE SEQUENCE</scope>
    <source>
        <strain evidence="1">GVMAG-M-3300023184-51</strain>
    </source>
</reference>
<protein>
    <submittedName>
        <fullName evidence="1">Uncharacterized protein</fullName>
    </submittedName>
</protein>
<proteinExistence type="predicted"/>
<evidence type="ECO:0000313" key="1">
    <source>
        <dbReference type="EMBL" id="QHT88469.1"/>
    </source>
</evidence>
<sequence length="230" mass="26830">MKDIMKNEYITNIQLDIAGSFFMSLIGQHMPSFVKIIQKIVIPQTQVLSDCLEKLYVENVTLDKRFDNALVPRARTSARDKNENIAEVHWIFVVKKINSDTDTANIEDYIVYNPYEKRMQVDGSQQFCQSHALYMAYKYYSGIPILTTNPRDAYIEILDFWKLLIINMPPLLKSKKHIAKILRPIFKMNMEAEKDKELVRQAISSFPKDIHGIYDIMTTDKATKECPIWI</sequence>
<dbReference type="AlphaFoldDB" id="A0A6C0I6N5"/>
<organism evidence="1">
    <name type="scientific">viral metagenome</name>
    <dbReference type="NCBI Taxonomy" id="1070528"/>
    <lineage>
        <taxon>unclassified sequences</taxon>
        <taxon>metagenomes</taxon>
        <taxon>organismal metagenomes</taxon>
    </lineage>
</organism>
<accession>A0A6C0I6N5</accession>